<dbReference type="SUPFAM" id="SSF50341">
    <property type="entry name" value="CheW-like"/>
    <property type="match status" value="1"/>
</dbReference>
<dbReference type="CDD" id="cd00732">
    <property type="entry name" value="CheW"/>
    <property type="match status" value="1"/>
</dbReference>
<dbReference type="InterPro" id="IPR039315">
    <property type="entry name" value="CheW"/>
</dbReference>
<organism evidence="2">
    <name type="scientific">marine sediment metagenome</name>
    <dbReference type="NCBI Taxonomy" id="412755"/>
    <lineage>
        <taxon>unclassified sequences</taxon>
        <taxon>metagenomes</taxon>
        <taxon>ecological metagenomes</taxon>
    </lineage>
</organism>
<dbReference type="SMART" id="SM00260">
    <property type="entry name" value="CheW"/>
    <property type="match status" value="1"/>
</dbReference>
<dbReference type="InterPro" id="IPR036061">
    <property type="entry name" value="CheW-like_dom_sf"/>
</dbReference>
<evidence type="ECO:0000259" key="1">
    <source>
        <dbReference type="PROSITE" id="PS50851"/>
    </source>
</evidence>
<dbReference type="AlphaFoldDB" id="X0T4I1"/>
<dbReference type="PANTHER" id="PTHR22617:SF23">
    <property type="entry name" value="CHEMOTAXIS PROTEIN CHEW"/>
    <property type="match status" value="1"/>
</dbReference>
<dbReference type="PANTHER" id="PTHR22617">
    <property type="entry name" value="CHEMOTAXIS SENSOR HISTIDINE KINASE-RELATED"/>
    <property type="match status" value="1"/>
</dbReference>
<comment type="caution">
    <text evidence="2">The sequence shown here is derived from an EMBL/GenBank/DDBJ whole genome shotgun (WGS) entry which is preliminary data.</text>
</comment>
<evidence type="ECO:0000313" key="2">
    <source>
        <dbReference type="EMBL" id="GAF83067.1"/>
    </source>
</evidence>
<dbReference type="InterPro" id="IPR002545">
    <property type="entry name" value="CheW-lke_dom"/>
</dbReference>
<proteinExistence type="predicted"/>
<dbReference type="Pfam" id="PF01584">
    <property type="entry name" value="CheW"/>
    <property type="match status" value="1"/>
</dbReference>
<name>X0T4I1_9ZZZZ</name>
<feature type="domain" description="CheW-like" evidence="1">
    <location>
        <begin position="17"/>
        <end position="159"/>
    </location>
</feature>
<dbReference type="EMBL" id="BARS01002225">
    <property type="protein sequence ID" value="GAF83067.1"/>
    <property type="molecule type" value="Genomic_DNA"/>
</dbReference>
<sequence>MKEEEMPGKEKTVAGEMIQLVNFRLRDEEFGVDISSVREIIRVGEITHIPEAPSFVIGVTNLRGQIVAVMDLARQFGLASQEKLPASARIVVTEVKDQTVGILVDEVPGVSKIPAENIEPAPDLIQTEVKKDYIKGVGKLEDGLVIILDFEKILAPDELEELAEATEGKQNL</sequence>
<reference evidence="2" key="1">
    <citation type="journal article" date="2014" name="Front. Microbiol.">
        <title>High frequency of phylogenetically diverse reductive dehalogenase-homologous genes in deep subseafloor sedimentary metagenomes.</title>
        <authorList>
            <person name="Kawai M."/>
            <person name="Futagami T."/>
            <person name="Toyoda A."/>
            <person name="Takaki Y."/>
            <person name="Nishi S."/>
            <person name="Hori S."/>
            <person name="Arai W."/>
            <person name="Tsubouchi T."/>
            <person name="Morono Y."/>
            <person name="Uchiyama I."/>
            <person name="Ito T."/>
            <person name="Fujiyama A."/>
            <person name="Inagaki F."/>
            <person name="Takami H."/>
        </authorList>
    </citation>
    <scope>NUCLEOTIDE SEQUENCE</scope>
    <source>
        <strain evidence="2">Expedition CK06-06</strain>
    </source>
</reference>
<dbReference type="Gene3D" id="2.40.50.180">
    <property type="entry name" value="CheA-289, Domain 4"/>
    <property type="match status" value="1"/>
</dbReference>
<dbReference type="GO" id="GO:0005829">
    <property type="term" value="C:cytosol"/>
    <property type="evidence" value="ECO:0007669"/>
    <property type="project" value="TreeGrafter"/>
</dbReference>
<accession>X0T4I1</accession>
<protein>
    <recommendedName>
        <fullName evidence="1">CheW-like domain-containing protein</fullName>
    </recommendedName>
</protein>
<dbReference type="GO" id="GO:0006935">
    <property type="term" value="P:chemotaxis"/>
    <property type="evidence" value="ECO:0007669"/>
    <property type="project" value="InterPro"/>
</dbReference>
<dbReference type="PROSITE" id="PS50851">
    <property type="entry name" value="CHEW"/>
    <property type="match status" value="1"/>
</dbReference>
<dbReference type="GO" id="GO:0007165">
    <property type="term" value="P:signal transduction"/>
    <property type="evidence" value="ECO:0007669"/>
    <property type="project" value="InterPro"/>
</dbReference>
<dbReference type="Gene3D" id="2.30.30.40">
    <property type="entry name" value="SH3 Domains"/>
    <property type="match status" value="1"/>
</dbReference>
<gene>
    <name evidence="2" type="ORF">S01H1_04194</name>
</gene>